<dbReference type="Pfam" id="PF00060">
    <property type="entry name" value="Lig_chan"/>
    <property type="match status" value="1"/>
</dbReference>
<dbReference type="GO" id="GO:0015276">
    <property type="term" value="F:ligand-gated monoatomic ion channel activity"/>
    <property type="evidence" value="ECO:0007669"/>
    <property type="project" value="InterPro"/>
</dbReference>
<feature type="transmembrane region" description="Helical" evidence="9">
    <location>
        <begin position="52"/>
        <end position="72"/>
    </location>
</feature>
<feature type="transmembrane region" description="Helical" evidence="9">
    <location>
        <begin position="301"/>
        <end position="324"/>
    </location>
</feature>
<feature type="transmembrane region" description="Helical" evidence="9">
    <location>
        <begin position="84"/>
        <end position="102"/>
    </location>
</feature>
<feature type="transmembrane region" description="Helical" evidence="9">
    <location>
        <begin position="114"/>
        <end position="137"/>
    </location>
</feature>
<name>A0AAD8EFA9_DIPPU</name>
<keyword evidence="4 9" id="KW-0812">Transmembrane</keyword>
<keyword evidence="3" id="KW-1003">Cell membrane</keyword>
<evidence type="ECO:0000256" key="2">
    <source>
        <dbReference type="ARBA" id="ARBA00008685"/>
    </source>
</evidence>
<accession>A0AAD8EFA9</accession>
<reference evidence="11" key="1">
    <citation type="journal article" date="2023" name="IScience">
        <title>Live-bearing cockroach genome reveals convergent evolutionary mechanisms linked to viviparity in insects and beyond.</title>
        <authorList>
            <person name="Fouks B."/>
            <person name="Harrison M.C."/>
            <person name="Mikhailova A.A."/>
            <person name="Marchal E."/>
            <person name="English S."/>
            <person name="Carruthers M."/>
            <person name="Jennings E.C."/>
            <person name="Chiamaka E.L."/>
            <person name="Frigard R.A."/>
            <person name="Pippel M."/>
            <person name="Attardo G.M."/>
            <person name="Benoit J.B."/>
            <person name="Bornberg-Bauer E."/>
            <person name="Tobe S.S."/>
        </authorList>
    </citation>
    <scope>NUCLEOTIDE SEQUENCE</scope>
    <source>
        <strain evidence="11">Stay&amp;Tobe</strain>
    </source>
</reference>
<evidence type="ECO:0000256" key="6">
    <source>
        <dbReference type="ARBA" id="ARBA00023136"/>
    </source>
</evidence>
<gene>
    <name evidence="11" type="ORF">L9F63_018417</name>
</gene>
<evidence type="ECO:0000313" key="12">
    <source>
        <dbReference type="Proteomes" id="UP001233999"/>
    </source>
</evidence>
<evidence type="ECO:0000256" key="5">
    <source>
        <dbReference type="ARBA" id="ARBA00022989"/>
    </source>
</evidence>
<keyword evidence="5 9" id="KW-1133">Transmembrane helix</keyword>
<proteinExistence type="inferred from homology"/>
<dbReference type="InterPro" id="IPR001320">
    <property type="entry name" value="Iontro_rcpt_C"/>
</dbReference>
<dbReference type="EMBL" id="JASPKZ010005701">
    <property type="protein sequence ID" value="KAJ9588253.1"/>
    <property type="molecule type" value="Genomic_DNA"/>
</dbReference>
<dbReference type="InterPro" id="IPR052192">
    <property type="entry name" value="Insect_Ionotropic_Sensory_Rcpt"/>
</dbReference>
<protein>
    <recommendedName>
        <fullName evidence="10">Ionotropic glutamate receptor C-terminal domain-containing protein</fullName>
    </recommendedName>
</protein>
<evidence type="ECO:0000256" key="4">
    <source>
        <dbReference type="ARBA" id="ARBA00022692"/>
    </source>
</evidence>
<feature type="domain" description="Ionotropic glutamate receptor C-terminal" evidence="10">
    <location>
        <begin position="52"/>
        <end position="307"/>
    </location>
</feature>
<keyword evidence="12" id="KW-1185">Reference proteome</keyword>
<evidence type="ECO:0000259" key="10">
    <source>
        <dbReference type="Pfam" id="PF00060"/>
    </source>
</evidence>
<dbReference type="PANTHER" id="PTHR42643">
    <property type="entry name" value="IONOTROPIC RECEPTOR 20A-RELATED"/>
    <property type="match status" value="1"/>
</dbReference>
<evidence type="ECO:0000256" key="1">
    <source>
        <dbReference type="ARBA" id="ARBA00004651"/>
    </source>
</evidence>
<comment type="caution">
    <text evidence="11">The sequence shown here is derived from an EMBL/GenBank/DDBJ whole genome shotgun (WGS) entry which is preliminary data.</text>
</comment>
<dbReference type="PANTHER" id="PTHR42643:SF24">
    <property type="entry name" value="IONOTROPIC RECEPTOR 60A"/>
    <property type="match status" value="1"/>
</dbReference>
<evidence type="ECO:0000313" key="11">
    <source>
        <dbReference type="EMBL" id="KAJ9588253.1"/>
    </source>
</evidence>
<evidence type="ECO:0000256" key="8">
    <source>
        <dbReference type="ARBA" id="ARBA00023180"/>
    </source>
</evidence>
<reference evidence="11" key="2">
    <citation type="submission" date="2023-05" db="EMBL/GenBank/DDBJ databases">
        <authorList>
            <person name="Fouks B."/>
        </authorList>
    </citation>
    <scope>NUCLEOTIDE SEQUENCE</scope>
    <source>
        <strain evidence="11">Stay&amp;Tobe</strain>
        <tissue evidence="11">Testes</tissue>
    </source>
</reference>
<dbReference type="GO" id="GO:0005886">
    <property type="term" value="C:plasma membrane"/>
    <property type="evidence" value="ECO:0007669"/>
    <property type="project" value="UniProtKB-SubCell"/>
</dbReference>
<keyword evidence="7" id="KW-0675">Receptor</keyword>
<comment type="similarity">
    <text evidence="2">Belongs to the glutamate-gated ion channel (TC 1.A.10.1) family.</text>
</comment>
<dbReference type="AlphaFoldDB" id="A0AAD8EFA9"/>
<organism evidence="11 12">
    <name type="scientific">Diploptera punctata</name>
    <name type="common">Pacific beetle cockroach</name>
    <dbReference type="NCBI Taxonomy" id="6984"/>
    <lineage>
        <taxon>Eukaryota</taxon>
        <taxon>Metazoa</taxon>
        <taxon>Ecdysozoa</taxon>
        <taxon>Arthropoda</taxon>
        <taxon>Hexapoda</taxon>
        <taxon>Insecta</taxon>
        <taxon>Pterygota</taxon>
        <taxon>Neoptera</taxon>
        <taxon>Polyneoptera</taxon>
        <taxon>Dictyoptera</taxon>
        <taxon>Blattodea</taxon>
        <taxon>Blaberoidea</taxon>
        <taxon>Blaberidae</taxon>
        <taxon>Diplopterinae</taxon>
        <taxon>Diploptera</taxon>
    </lineage>
</organism>
<dbReference type="GO" id="GO:0050906">
    <property type="term" value="P:detection of stimulus involved in sensory perception"/>
    <property type="evidence" value="ECO:0007669"/>
    <property type="project" value="UniProtKB-ARBA"/>
</dbReference>
<keyword evidence="8" id="KW-0325">Glycoprotein</keyword>
<keyword evidence="6 9" id="KW-0472">Membrane</keyword>
<evidence type="ECO:0000256" key="7">
    <source>
        <dbReference type="ARBA" id="ARBA00023170"/>
    </source>
</evidence>
<comment type="subcellular location">
    <subcellularLocation>
        <location evidence="1">Cell membrane</location>
        <topology evidence="1">Multi-pass membrane protein</topology>
    </subcellularLocation>
</comment>
<dbReference type="Gene3D" id="1.10.287.70">
    <property type="match status" value="1"/>
</dbReference>
<evidence type="ECO:0000256" key="3">
    <source>
        <dbReference type="ARBA" id="ARBA00022475"/>
    </source>
</evidence>
<sequence>MGKSDIAFSATISRGRHFFDVTYGYHSDTTAWYVPCGMKYSRWQSISRMFKASLWLTLFITILLAIFFIVFLGRHTQESSTYKSLVGSLSHACAVMVGVSVSQKPKSMSLRCFFFAWICYSLAVDTVFQAYLTTFLVDPGVKHHIRSMMELLKSGMLLGVSDSDIIFFNDSSEIFRETILKRRINCKFNISCFIWASKYYNISLVSTQMWYNEVSADINRHTLCRINDGDLEHSSIVMMLQKGSHFLNPINKVIEAIVQSGIFQHWITMTYYSKKIVKHFLKKHSDNDYHQLNLEHMQSSFYILVLGYLLSILVLIFECVHYSITRM</sequence>
<evidence type="ECO:0000256" key="9">
    <source>
        <dbReference type="SAM" id="Phobius"/>
    </source>
</evidence>
<dbReference type="Proteomes" id="UP001233999">
    <property type="component" value="Unassembled WGS sequence"/>
</dbReference>